<evidence type="ECO:0000256" key="3">
    <source>
        <dbReference type="ARBA" id="ARBA00022741"/>
    </source>
</evidence>
<organism evidence="11 12">
    <name type="scientific">Paenibacillus urinalis</name>
    <dbReference type="NCBI Taxonomy" id="521520"/>
    <lineage>
        <taxon>Bacteria</taxon>
        <taxon>Bacillati</taxon>
        <taxon>Bacillota</taxon>
        <taxon>Bacilli</taxon>
        <taxon>Bacillales</taxon>
        <taxon>Paenibacillaceae</taxon>
        <taxon>Paenibacillus</taxon>
    </lineage>
</organism>
<feature type="modified residue" description="Phosphohistidine; by HPr" evidence="7">
    <location>
        <position position="230"/>
    </location>
</feature>
<feature type="binding site" evidence="7">
    <location>
        <position position="83"/>
    </location>
    <ligand>
        <name>sn-glycerol 3-phosphate</name>
        <dbReference type="ChEBI" id="CHEBI:57597"/>
    </ligand>
</feature>
<feature type="binding site" evidence="7">
    <location>
        <position position="309"/>
    </location>
    <ligand>
        <name>ATP</name>
        <dbReference type="ChEBI" id="CHEBI:30616"/>
    </ligand>
</feature>
<name>A0ABY7X8S8_9BACL</name>
<evidence type="ECO:0000313" key="12">
    <source>
        <dbReference type="Proteomes" id="UP001221519"/>
    </source>
</evidence>
<evidence type="ECO:0000256" key="8">
    <source>
        <dbReference type="RuleBase" id="RU003733"/>
    </source>
</evidence>
<dbReference type="EC" id="2.7.1.30" evidence="7"/>
<keyword evidence="4 7" id="KW-0418">Kinase</keyword>
<feature type="binding site" evidence="7">
    <location>
        <position position="12"/>
    </location>
    <ligand>
        <name>ATP</name>
        <dbReference type="ChEBI" id="CHEBI:30616"/>
    </ligand>
</feature>
<keyword evidence="12" id="KW-1185">Reference proteome</keyword>
<feature type="binding site" evidence="7">
    <location>
        <position position="266"/>
    </location>
    <ligand>
        <name>ADP</name>
        <dbReference type="ChEBI" id="CHEBI:456216"/>
    </ligand>
</feature>
<dbReference type="InterPro" id="IPR000577">
    <property type="entry name" value="Carb_kinase_FGGY"/>
</dbReference>
<dbReference type="InterPro" id="IPR018485">
    <property type="entry name" value="FGGY_C"/>
</dbReference>
<dbReference type="PANTHER" id="PTHR10196:SF69">
    <property type="entry name" value="GLYCEROL KINASE"/>
    <property type="match status" value="1"/>
</dbReference>
<evidence type="ECO:0000256" key="7">
    <source>
        <dbReference type="HAMAP-Rule" id="MF_00186"/>
    </source>
</evidence>
<comment type="activity regulation">
    <text evidence="7">Activated by phosphorylation and inhibited by fructose 1,6-bisphosphate (FBP).</text>
</comment>
<evidence type="ECO:0000259" key="10">
    <source>
        <dbReference type="Pfam" id="PF02782"/>
    </source>
</evidence>
<feature type="binding site" evidence="7">
    <location>
        <position position="313"/>
    </location>
    <ligand>
        <name>ATP</name>
        <dbReference type="ChEBI" id="CHEBI:30616"/>
    </ligand>
</feature>
<dbReference type="PANTHER" id="PTHR10196">
    <property type="entry name" value="SUGAR KINASE"/>
    <property type="match status" value="1"/>
</dbReference>
<comment type="PTM">
    <text evidence="7">The phosphoenolpyruvate-dependent sugar phosphotransferase system (PTS), including enzyme I, and histidine-containing protein (HPr) are required for the phosphorylation, which leads to the activation of the enzyme.</text>
</comment>
<dbReference type="PROSITE" id="PS00933">
    <property type="entry name" value="FGGY_KINASES_1"/>
    <property type="match status" value="1"/>
</dbReference>
<feature type="binding site" evidence="7">
    <location>
        <position position="134"/>
    </location>
    <ligand>
        <name>sn-glycerol 3-phosphate</name>
        <dbReference type="ChEBI" id="CHEBI:57597"/>
    </ligand>
</feature>
<evidence type="ECO:0000256" key="4">
    <source>
        <dbReference type="ARBA" id="ARBA00022777"/>
    </source>
</evidence>
<keyword evidence="6 7" id="KW-0067">ATP-binding</keyword>
<evidence type="ECO:0000259" key="9">
    <source>
        <dbReference type="Pfam" id="PF00370"/>
    </source>
</evidence>
<dbReference type="InterPro" id="IPR018483">
    <property type="entry name" value="Carb_kinase_FGGY_CS"/>
</dbReference>
<dbReference type="Proteomes" id="UP001221519">
    <property type="component" value="Chromosome"/>
</dbReference>
<feature type="binding site" evidence="7">
    <location>
        <position position="12"/>
    </location>
    <ligand>
        <name>ADP</name>
        <dbReference type="ChEBI" id="CHEBI:456216"/>
    </ligand>
</feature>
<comment type="similarity">
    <text evidence="1 7 8">Belongs to the FGGY kinase family.</text>
</comment>
<keyword evidence="3 7" id="KW-0547">Nucleotide-binding</keyword>
<protein>
    <recommendedName>
        <fullName evidence="7">Glycerol kinase</fullName>
        <ecNumber evidence="7">2.7.1.30</ecNumber>
    </recommendedName>
    <alternativeName>
        <fullName evidence="7">ATP:glycerol 3-phosphotransferase</fullName>
    </alternativeName>
    <alternativeName>
        <fullName evidence="7">Glycerokinase</fullName>
        <shortName evidence="7">GK</shortName>
    </alternativeName>
</protein>
<keyword evidence="5 7" id="KW-0319">Glycerol metabolism</keyword>
<feature type="binding site" evidence="7">
    <location>
        <position position="134"/>
    </location>
    <ligand>
        <name>glycerol</name>
        <dbReference type="ChEBI" id="CHEBI:17754"/>
    </ligand>
</feature>
<dbReference type="GO" id="GO:0004370">
    <property type="term" value="F:glycerol kinase activity"/>
    <property type="evidence" value="ECO:0007669"/>
    <property type="project" value="UniProtKB-EC"/>
</dbReference>
<feature type="binding site" evidence="7">
    <location>
        <position position="12"/>
    </location>
    <ligand>
        <name>sn-glycerol 3-phosphate</name>
        <dbReference type="ChEBI" id="CHEBI:57597"/>
    </ligand>
</feature>
<dbReference type="PIRSF" id="PIRSF000538">
    <property type="entry name" value="GlpK"/>
    <property type="match status" value="1"/>
</dbReference>
<dbReference type="NCBIfam" id="TIGR01311">
    <property type="entry name" value="glycerol_kin"/>
    <property type="match status" value="1"/>
</dbReference>
<evidence type="ECO:0000256" key="1">
    <source>
        <dbReference type="ARBA" id="ARBA00009156"/>
    </source>
</evidence>
<feature type="binding site" evidence="7">
    <location>
        <position position="13"/>
    </location>
    <ligand>
        <name>ATP</name>
        <dbReference type="ChEBI" id="CHEBI:30616"/>
    </ligand>
</feature>
<evidence type="ECO:0000256" key="6">
    <source>
        <dbReference type="ARBA" id="ARBA00022840"/>
    </source>
</evidence>
<feature type="binding site" evidence="7">
    <location>
        <position position="410"/>
    </location>
    <ligand>
        <name>ATP</name>
        <dbReference type="ChEBI" id="CHEBI:30616"/>
    </ligand>
</feature>
<dbReference type="CDD" id="cd07786">
    <property type="entry name" value="FGGY_EcGK_like"/>
    <property type="match status" value="1"/>
</dbReference>
<dbReference type="EMBL" id="CP118108">
    <property type="protein sequence ID" value="WDI02213.1"/>
    <property type="molecule type" value="Genomic_DNA"/>
</dbReference>
<feature type="binding site" evidence="7">
    <location>
        <position position="414"/>
    </location>
    <ligand>
        <name>ADP</name>
        <dbReference type="ChEBI" id="CHEBI:456216"/>
    </ligand>
</feature>
<feature type="binding site" evidence="7">
    <location>
        <position position="309"/>
    </location>
    <ligand>
        <name>ADP</name>
        <dbReference type="ChEBI" id="CHEBI:456216"/>
    </ligand>
</feature>
<feature type="binding site" evidence="7">
    <location>
        <position position="410"/>
    </location>
    <ligand>
        <name>ADP</name>
        <dbReference type="ChEBI" id="CHEBI:456216"/>
    </ligand>
</feature>
<keyword evidence="7" id="KW-0597">Phosphoprotein</keyword>
<feature type="binding site" evidence="7">
    <location>
        <position position="244"/>
    </location>
    <ligand>
        <name>glycerol</name>
        <dbReference type="ChEBI" id="CHEBI:17754"/>
    </ligand>
</feature>
<comment type="catalytic activity">
    <reaction evidence="7">
        <text>glycerol + ATP = sn-glycerol 3-phosphate + ADP + H(+)</text>
        <dbReference type="Rhea" id="RHEA:21644"/>
        <dbReference type="ChEBI" id="CHEBI:15378"/>
        <dbReference type="ChEBI" id="CHEBI:17754"/>
        <dbReference type="ChEBI" id="CHEBI:30616"/>
        <dbReference type="ChEBI" id="CHEBI:57597"/>
        <dbReference type="ChEBI" id="CHEBI:456216"/>
        <dbReference type="EC" id="2.7.1.30"/>
    </reaction>
</comment>
<dbReference type="Pfam" id="PF02782">
    <property type="entry name" value="FGGY_C"/>
    <property type="match status" value="1"/>
</dbReference>
<feature type="domain" description="Carbohydrate kinase FGGY C-terminal" evidence="10">
    <location>
        <begin position="262"/>
        <end position="449"/>
    </location>
</feature>
<dbReference type="PROSITE" id="PS00445">
    <property type="entry name" value="FGGY_KINASES_2"/>
    <property type="match status" value="1"/>
</dbReference>
<feature type="binding site" evidence="7">
    <location>
        <position position="16"/>
    </location>
    <ligand>
        <name>ADP</name>
        <dbReference type="ChEBI" id="CHEBI:456216"/>
    </ligand>
</feature>
<proteinExistence type="inferred from homology"/>
<feature type="binding site" evidence="7">
    <location>
        <position position="245"/>
    </location>
    <ligand>
        <name>glycerol</name>
        <dbReference type="ChEBI" id="CHEBI:17754"/>
    </ligand>
</feature>
<feature type="binding site" evidence="7">
    <location>
        <position position="82"/>
    </location>
    <ligand>
        <name>glycerol</name>
        <dbReference type="ChEBI" id="CHEBI:17754"/>
    </ligand>
</feature>
<evidence type="ECO:0000256" key="5">
    <source>
        <dbReference type="ARBA" id="ARBA00022798"/>
    </source>
</evidence>
<comment type="pathway">
    <text evidence="7">Polyol metabolism; glycerol degradation via glycerol kinase pathway; sn-glycerol 3-phosphate from glycerol: step 1/1.</text>
</comment>
<dbReference type="HAMAP" id="MF_00186">
    <property type="entry name" value="Glycerol_kin"/>
    <property type="match status" value="1"/>
</dbReference>
<dbReference type="Gene3D" id="3.30.420.40">
    <property type="match status" value="2"/>
</dbReference>
<dbReference type="InterPro" id="IPR005999">
    <property type="entry name" value="Glycerol_kin"/>
</dbReference>
<evidence type="ECO:0000313" key="11">
    <source>
        <dbReference type="EMBL" id="WDI02213.1"/>
    </source>
</evidence>
<feature type="binding site" evidence="7">
    <location>
        <position position="14"/>
    </location>
    <ligand>
        <name>ATP</name>
        <dbReference type="ChEBI" id="CHEBI:30616"/>
    </ligand>
</feature>
<sequence>MEQYIMSLDQGTTSSRAILFNKKGEIVYTAQREFPQYFPQPGWVEHNPSEIWSSILAVIATCLAEAEVKPSQIAGIGITNQRETAVVWEKDTGHPVYNAIVWQSRQTADICADLKTQGHEDMIRQKTGLLIDPYFSATKVKWILDHVEGARDRAERGELLFGTIDSWLIWKLSGGTAHVTDYSNASRTMMYNIHELEWDQEILDLLDIPRAMLPEVRGSSEVYAHTVPYHFFGSEVPIAGAAGDQQAALFGQACYEEGAIKNTYGTGCFMLMNTGERAIHSQHGLITTIAWGIDGKIEYALEGSIFVAGSAIQWLRDGLRMLKDSKDSELYSSRVDSTDGVYLVPAFVGLGSPYWDSEVRGAVFGLTRGTSKEHFIRATLESLAYQTRDVLNAMQQDSGNPLAKLRVDGGAVKNNLLMQFQSDILGAPVERPVISETTALGAAYLAGLAVGFWSSREEICEQWASERIFEPGMAEEQRERLYAGWQKAVEAAMVFKV</sequence>
<dbReference type="SUPFAM" id="SSF53067">
    <property type="entry name" value="Actin-like ATPase domain"/>
    <property type="match status" value="2"/>
</dbReference>
<dbReference type="InterPro" id="IPR043129">
    <property type="entry name" value="ATPase_NBD"/>
</dbReference>
<feature type="domain" description="Carbohydrate kinase FGGY N-terminal" evidence="9">
    <location>
        <begin position="4"/>
        <end position="251"/>
    </location>
</feature>
<dbReference type="NCBIfam" id="NF000756">
    <property type="entry name" value="PRK00047.1"/>
    <property type="match status" value="1"/>
</dbReference>
<gene>
    <name evidence="7 11" type="primary">glpK</name>
    <name evidence="11" type="ORF">PUW25_23965</name>
</gene>
<feature type="binding site" evidence="7">
    <location>
        <position position="266"/>
    </location>
    <ligand>
        <name>ATP</name>
        <dbReference type="ChEBI" id="CHEBI:30616"/>
    </ligand>
</feature>
<feature type="binding site" evidence="7">
    <location>
        <position position="82"/>
    </location>
    <ligand>
        <name>sn-glycerol 3-phosphate</name>
        <dbReference type="ChEBI" id="CHEBI:57597"/>
    </ligand>
</feature>
<comment type="subunit">
    <text evidence="7">Homotetramer and homodimer (in equilibrium).</text>
</comment>
<evidence type="ECO:0000256" key="2">
    <source>
        <dbReference type="ARBA" id="ARBA00022679"/>
    </source>
</evidence>
<accession>A0ABY7X8S8</accession>
<comment type="function">
    <text evidence="7">Key enzyme in the regulation of glycerol uptake and metabolism. Catalyzes the phosphorylation of glycerol to yield sn-glycerol 3-phosphate.</text>
</comment>
<feature type="binding site" evidence="7">
    <location>
        <position position="83"/>
    </location>
    <ligand>
        <name>glycerol</name>
        <dbReference type="ChEBI" id="CHEBI:17754"/>
    </ligand>
</feature>
<keyword evidence="2 7" id="KW-0808">Transferase</keyword>
<dbReference type="RefSeq" id="WP_274337715.1">
    <property type="nucleotide sequence ID" value="NZ_CP118106.1"/>
</dbReference>
<dbReference type="Pfam" id="PF00370">
    <property type="entry name" value="FGGY_N"/>
    <property type="match status" value="1"/>
</dbReference>
<reference evidence="11 12" key="1">
    <citation type="submission" date="2023-02" db="EMBL/GenBank/DDBJ databases">
        <title>Pathogen: clinical or host-associated sample.</title>
        <authorList>
            <person name="Hergert J."/>
            <person name="Casey R."/>
            <person name="Wagner J."/>
            <person name="Young E.L."/>
            <person name="Oakeson K.F."/>
        </authorList>
    </citation>
    <scope>NUCLEOTIDE SEQUENCE [LARGE SCALE GENOMIC DNA]</scope>
    <source>
        <strain evidence="11 12">2022CK-00829</strain>
    </source>
</reference>
<dbReference type="InterPro" id="IPR018484">
    <property type="entry name" value="FGGY_N"/>
</dbReference>
<feature type="binding site" evidence="7">
    <location>
        <position position="244"/>
    </location>
    <ligand>
        <name>sn-glycerol 3-phosphate</name>
        <dbReference type="ChEBI" id="CHEBI:57597"/>
    </ligand>
</feature>